<reference evidence="1" key="1">
    <citation type="journal article" date="2017" name="PLoS ONE">
        <title>Genetic diversity of the O antigens of Proteus species and the development of a suspension array for molecular serotyping.</title>
        <authorList>
            <person name="Yu X."/>
            <person name="Torzewska A."/>
            <person name="Zhang X."/>
            <person name="Yin Z."/>
            <person name="Drzewiecka D."/>
            <person name="Cao H."/>
            <person name="Liu B."/>
            <person name="Knirel Y.A."/>
            <person name="Rozalski A."/>
            <person name="Wang L."/>
        </authorList>
    </citation>
    <scope>NUCLEOTIDE SEQUENCE</scope>
    <source>
        <strain evidence="1">PrK 26/57</strain>
    </source>
</reference>
<organism evidence="1">
    <name type="scientific">Proteus mirabilis</name>
    <dbReference type="NCBI Taxonomy" id="584"/>
    <lineage>
        <taxon>Bacteria</taxon>
        <taxon>Pseudomonadati</taxon>
        <taxon>Pseudomonadota</taxon>
        <taxon>Gammaproteobacteria</taxon>
        <taxon>Enterobacterales</taxon>
        <taxon>Morganellaceae</taxon>
        <taxon>Proteus</taxon>
    </lineage>
</organism>
<proteinExistence type="predicted"/>
<dbReference type="EMBL" id="KY710693">
    <property type="protein sequence ID" value="AXY99444.1"/>
    <property type="molecule type" value="Genomic_DNA"/>
</dbReference>
<dbReference type="RefSeq" id="WP_109880530.1">
    <property type="nucleotide sequence ID" value="NZ_BGMB01000022.1"/>
</dbReference>
<protein>
    <recommendedName>
        <fullName evidence="2">ATP-grasp domain-containing protein</fullName>
    </recommendedName>
</protein>
<dbReference type="SUPFAM" id="SSF56059">
    <property type="entry name" value="Glutathione synthetase ATP-binding domain-like"/>
    <property type="match status" value="1"/>
</dbReference>
<evidence type="ECO:0008006" key="2">
    <source>
        <dbReference type="Google" id="ProtNLM"/>
    </source>
</evidence>
<dbReference type="AlphaFoldDB" id="A0A385JM76"/>
<evidence type="ECO:0000313" key="1">
    <source>
        <dbReference type="EMBL" id="AXY99444.1"/>
    </source>
</evidence>
<accession>A0A385JM76</accession>
<sequence length="334" mass="39327">MKKITLGLICYPGFEIDKMKQACIDNDVNYIEIDFLSTDWLNQCRNPTIDGFIIRPPCTLQEHKNIFDERVYFINNILKKMTYPSFKELYIYENKRNMALYLEGIGAPHPKTKVFLDKKSALQRTPNFPVVMKSNIGASGSAVKIIKNNYQYKKMIKKIFGYIHPEFSLGWIPFVKYKNIPLPRIGRSQKHYAILQEYLDIKWEWRMIRIGNSYLGHQKLLGDNGYASGSELVGWEEPPKELLLLLHSVTEKLNSRCMVLDIFETKEGKFFINEMQTIIGAYRPYQMKINNKPGRFILKENNFIFEEGIHFQNACWNPRVEDFKKILLEEKYYA</sequence>
<name>A0A385JM76_PROMI</name>